<reference evidence="6 7" key="1">
    <citation type="submission" date="2017-05" db="EMBL/GenBank/DDBJ databases">
        <title>Complete and WGS of Bordetella genogroups.</title>
        <authorList>
            <person name="Spilker T."/>
            <person name="LiPuma J."/>
        </authorList>
    </citation>
    <scope>NUCLEOTIDE SEQUENCE [LARGE SCALE GENOMIC DNA]</scope>
    <source>
        <strain evidence="6 7">AU19157</strain>
    </source>
</reference>
<dbReference type="Proteomes" id="UP000194151">
    <property type="component" value="Chromosome"/>
</dbReference>
<dbReference type="PANTHER" id="PTHR30537:SF1">
    <property type="entry name" value="HTH-TYPE TRANSCRIPTIONAL REGULATOR PGRR"/>
    <property type="match status" value="1"/>
</dbReference>
<keyword evidence="4" id="KW-0804">Transcription</keyword>
<organism evidence="6 7">
    <name type="scientific">Bordetella genomosp. 8</name>
    <dbReference type="NCBI Taxonomy" id="1416806"/>
    <lineage>
        <taxon>Bacteria</taxon>
        <taxon>Pseudomonadati</taxon>
        <taxon>Pseudomonadota</taxon>
        <taxon>Betaproteobacteria</taxon>
        <taxon>Burkholderiales</taxon>
        <taxon>Alcaligenaceae</taxon>
        <taxon>Bordetella</taxon>
    </lineage>
</organism>
<protein>
    <submittedName>
        <fullName evidence="6">LysR family transcriptional regulator</fullName>
    </submittedName>
</protein>
<dbReference type="Pfam" id="PF03466">
    <property type="entry name" value="LysR_substrate"/>
    <property type="match status" value="1"/>
</dbReference>
<accession>A0A1W6YML9</accession>
<evidence type="ECO:0000256" key="2">
    <source>
        <dbReference type="ARBA" id="ARBA00023015"/>
    </source>
</evidence>
<dbReference type="FunFam" id="1.10.10.10:FF:000001">
    <property type="entry name" value="LysR family transcriptional regulator"/>
    <property type="match status" value="1"/>
</dbReference>
<evidence type="ECO:0000313" key="6">
    <source>
        <dbReference type="EMBL" id="ARP82189.1"/>
    </source>
</evidence>
<dbReference type="InterPro" id="IPR036388">
    <property type="entry name" value="WH-like_DNA-bd_sf"/>
</dbReference>
<keyword evidence="2" id="KW-0805">Transcription regulation</keyword>
<dbReference type="KEGG" id="bgv:CAL12_16115"/>
<dbReference type="EMBL" id="CP021108">
    <property type="protein sequence ID" value="ARP82189.1"/>
    <property type="molecule type" value="Genomic_DNA"/>
</dbReference>
<evidence type="ECO:0000313" key="7">
    <source>
        <dbReference type="Proteomes" id="UP000194151"/>
    </source>
</evidence>
<proteinExistence type="inferred from homology"/>
<keyword evidence="7" id="KW-1185">Reference proteome</keyword>
<dbReference type="SUPFAM" id="SSF53850">
    <property type="entry name" value="Periplasmic binding protein-like II"/>
    <property type="match status" value="1"/>
</dbReference>
<dbReference type="AlphaFoldDB" id="A0A1W6YML9"/>
<dbReference type="InterPro" id="IPR058163">
    <property type="entry name" value="LysR-type_TF_proteobact-type"/>
</dbReference>
<name>A0A1W6YML9_9BORD</name>
<dbReference type="RefSeq" id="WP_086065566.1">
    <property type="nucleotide sequence ID" value="NZ_CP021108.1"/>
</dbReference>
<gene>
    <name evidence="6" type="ORF">CAL12_16115</name>
</gene>
<dbReference type="Gene3D" id="3.40.190.290">
    <property type="match status" value="1"/>
</dbReference>
<keyword evidence="3" id="KW-0238">DNA-binding</keyword>
<dbReference type="GO" id="GO:0003700">
    <property type="term" value="F:DNA-binding transcription factor activity"/>
    <property type="evidence" value="ECO:0007669"/>
    <property type="project" value="InterPro"/>
</dbReference>
<dbReference type="PROSITE" id="PS50931">
    <property type="entry name" value="HTH_LYSR"/>
    <property type="match status" value="1"/>
</dbReference>
<dbReference type="InterPro" id="IPR005119">
    <property type="entry name" value="LysR_subst-bd"/>
</dbReference>
<dbReference type="GO" id="GO:0043565">
    <property type="term" value="F:sequence-specific DNA binding"/>
    <property type="evidence" value="ECO:0007669"/>
    <property type="project" value="TreeGrafter"/>
</dbReference>
<dbReference type="Gene3D" id="1.10.10.10">
    <property type="entry name" value="Winged helix-like DNA-binding domain superfamily/Winged helix DNA-binding domain"/>
    <property type="match status" value="1"/>
</dbReference>
<dbReference type="InterPro" id="IPR036390">
    <property type="entry name" value="WH_DNA-bd_sf"/>
</dbReference>
<dbReference type="Pfam" id="PF00126">
    <property type="entry name" value="HTH_1"/>
    <property type="match status" value="1"/>
</dbReference>
<feature type="domain" description="HTH lysR-type" evidence="5">
    <location>
        <begin position="1"/>
        <end position="61"/>
    </location>
</feature>
<evidence type="ECO:0000259" key="5">
    <source>
        <dbReference type="PROSITE" id="PS50931"/>
    </source>
</evidence>
<dbReference type="GO" id="GO:0006351">
    <property type="term" value="P:DNA-templated transcription"/>
    <property type="evidence" value="ECO:0007669"/>
    <property type="project" value="TreeGrafter"/>
</dbReference>
<dbReference type="InterPro" id="IPR000847">
    <property type="entry name" value="LysR_HTH_N"/>
</dbReference>
<dbReference type="STRING" id="1416806.CAL12_16115"/>
<sequence>MTGAEFAELNAFVAVAQERSFRRAARQLGVSPSALSRTIRSLEERLAVRLLNRTTRSVAPTEAGQTLFERLRQGIGAIEGAVRDSASHQTRPKGVVRINLPQITAHLVVLPELKAFTRAYPDVELDLVVDDNMVDVVAKGFDAGVRVGAALHQDMVAVRLTPDLRMAVVGAPAYFAQRPPPDTPRDLRDHRCVTYRWDDTGALYRWNFVGPDGPLDVEVRNVLTVNDSDILLASALQGAALAFLPESFVASFLESGQLIRVLDEWCKPFSGLYIYYPERAYTPAPLRAFIDFFRLDGSGAAGPG</sequence>
<comment type="similarity">
    <text evidence="1">Belongs to the LysR transcriptional regulatory family.</text>
</comment>
<evidence type="ECO:0000256" key="3">
    <source>
        <dbReference type="ARBA" id="ARBA00023125"/>
    </source>
</evidence>
<dbReference type="PRINTS" id="PR00039">
    <property type="entry name" value="HTHLYSR"/>
</dbReference>
<evidence type="ECO:0000256" key="1">
    <source>
        <dbReference type="ARBA" id="ARBA00009437"/>
    </source>
</evidence>
<evidence type="ECO:0000256" key="4">
    <source>
        <dbReference type="ARBA" id="ARBA00023163"/>
    </source>
</evidence>
<dbReference type="SUPFAM" id="SSF46785">
    <property type="entry name" value="Winged helix' DNA-binding domain"/>
    <property type="match status" value="1"/>
</dbReference>
<dbReference type="OrthoDB" id="9813056at2"/>
<dbReference type="PANTHER" id="PTHR30537">
    <property type="entry name" value="HTH-TYPE TRANSCRIPTIONAL REGULATOR"/>
    <property type="match status" value="1"/>
</dbReference>